<feature type="compositionally biased region" description="Basic and acidic residues" evidence="1">
    <location>
        <begin position="273"/>
        <end position="283"/>
    </location>
</feature>
<organism evidence="2 3">
    <name type="scientific">Helicocarpus griseus UAMH5409</name>
    <dbReference type="NCBI Taxonomy" id="1447875"/>
    <lineage>
        <taxon>Eukaryota</taxon>
        <taxon>Fungi</taxon>
        <taxon>Dikarya</taxon>
        <taxon>Ascomycota</taxon>
        <taxon>Pezizomycotina</taxon>
        <taxon>Eurotiomycetes</taxon>
        <taxon>Eurotiomycetidae</taxon>
        <taxon>Onygenales</taxon>
        <taxon>Ajellomycetaceae</taxon>
        <taxon>Helicocarpus</taxon>
    </lineage>
</organism>
<evidence type="ECO:0000256" key="1">
    <source>
        <dbReference type="SAM" id="MobiDB-lite"/>
    </source>
</evidence>
<feature type="region of interest" description="Disordered" evidence="1">
    <location>
        <begin position="102"/>
        <end position="123"/>
    </location>
</feature>
<feature type="compositionally biased region" description="Polar residues" evidence="1">
    <location>
        <begin position="224"/>
        <end position="241"/>
    </location>
</feature>
<feature type="region of interest" description="Disordered" evidence="1">
    <location>
        <begin position="210"/>
        <end position="284"/>
    </location>
</feature>
<feature type="compositionally biased region" description="Low complexity" evidence="1">
    <location>
        <begin position="258"/>
        <end position="269"/>
    </location>
</feature>
<sequence>MTTLLEYLTEPNPVIDNTHSLEGMPTKILSDEPIEVAEWSDFTYDVLMSCYECQIFDEDSLDHVLTRSVVPSVNEGLQRAWAQCYPYHARLIINMTRGGRASGSVNHPQGGNEDSKQSSDEAKRFPDWTGVQADTGTGVLLNCCPGDTKLSTKWFSTMNRTVAHFYWRLAQLINYCGKTWDTRYGYIISQEELVVLRISRALIGSGIAKRGSPRVTGGLPHSVPSEQYGSSPPFLASSSPDPLSLGIGAPEGQSRQYTMSTTSAPSATSIDRTSGRSRQDSIAERSITASVASLSVSEGSEYIVRGGHVPSSGHVSSSEHASSSESWRELGRDGEYRPIEMRNIPWDNSGPGELTVKLALWWLHMMAAAPGCDITIGAFYPDIDSWILWNGGYRHVSTGIDAKDLPAGANLAHAEREASPEQSASSSQPSMEEE</sequence>
<evidence type="ECO:0000313" key="3">
    <source>
        <dbReference type="Proteomes" id="UP000223968"/>
    </source>
</evidence>
<dbReference type="OrthoDB" id="4187917at2759"/>
<gene>
    <name evidence="2" type="ORF">AJ79_02435</name>
</gene>
<evidence type="ECO:0000313" key="2">
    <source>
        <dbReference type="EMBL" id="PGH15458.1"/>
    </source>
</evidence>
<keyword evidence="3" id="KW-1185">Reference proteome</keyword>
<dbReference type="STRING" id="1447875.A0A2B7Y3Q6"/>
<proteinExistence type="predicted"/>
<dbReference type="AlphaFoldDB" id="A0A2B7Y3Q6"/>
<dbReference type="Proteomes" id="UP000223968">
    <property type="component" value="Unassembled WGS sequence"/>
</dbReference>
<protein>
    <submittedName>
        <fullName evidence="2">Uncharacterized protein</fullName>
    </submittedName>
</protein>
<reference evidence="2 3" key="1">
    <citation type="submission" date="2017-10" db="EMBL/GenBank/DDBJ databases">
        <title>Comparative genomics in systemic dimorphic fungi from Ajellomycetaceae.</title>
        <authorList>
            <person name="Munoz J.F."/>
            <person name="Mcewen J.G."/>
            <person name="Clay O.K."/>
            <person name="Cuomo C.A."/>
        </authorList>
    </citation>
    <scope>NUCLEOTIDE SEQUENCE [LARGE SCALE GENOMIC DNA]</scope>
    <source>
        <strain evidence="2 3">UAMH5409</strain>
    </source>
</reference>
<feature type="compositionally biased region" description="Low complexity" evidence="1">
    <location>
        <begin position="307"/>
        <end position="325"/>
    </location>
</feature>
<feature type="compositionally biased region" description="Basic and acidic residues" evidence="1">
    <location>
        <begin position="113"/>
        <end position="123"/>
    </location>
</feature>
<feature type="region of interest" description="Disordered" evidence="1">
    <location>
        <begin position="307"/>
        <end position="329"/>
    </location>
</feature>
<name>A0A2B7Y3Q6_9EURO</name>
<accession>A0A2B7Y3Q6</accession>
<feature type="region of interest" description="Disordered" evidence="1">
    <location>
        <begin position="407"/>
        <end position="434"/>
    </location>
</feature>
<dbReference type="EMBL" id="PDNB01000025">
    <property type="protein sequence ID" value="PGH15458.1"/>
    <property type="molecule type" value="Genomic_DNA"/>
</dbReference>
<comment type="caution">
    <text evidence="2">The sequence shown here is derived from an EMBL/GenBank/DDBJ whole genome shotgun (WGS) entry which is preliminary data.</text>
</comment>
<feature type="compositionally biased region" description="Low complexity" evidence="1">
    <location>
        <begin position="420"/>
        <end position="434"/>
    </location>
</feature>